<accession>A0A316DVN6</accession>
<dbReference type="Proteomes" id="UP000245667">
    <property type="component" value="Unassembled WGS sequence"/>
</dbReference>
<protein>
    <submittedName>
        <fullName evidence="1">Uncharacterized protein</fullName>
    </submittedName>
</protein>
<dbReference type="EMBL" id="QGGQ01000011">
    <property type="protein sequence ID" value="PWK21508.1"/>
    <property type="molecule type" value="Genomic_DNA"/>
</dbReference>
<proteinExistence type="predicted"/>
<name>A0A316DVN6_9FLAO</name>
<sequence>MKINKEQIPLIFLDKPDLINLEECRGTTFKTYLPQLFPFKNIMFPLLYIPIK</sequence>
<comment type="caution">
    <text evidence="1">The sequence shown here is derived from an EMBL/GenBank/DDBJ whole genome shotgun (WGS) entry which is preliminary data.</text>
</comment>
<dbReference type="AlphaFoldDB" id="A0A316DVN6"/>
<organism evidence="1 2">
    <name type="scientific">Maribacter polysiphoniae</name>
    <dbReference type="NCBI Taxonomy" id="429344"/>
    <lineage>
        <taxon>Bacteria</taxon>
        <taxon>Pseudomonadati</taxon>
        <taxon>Bacteroidota</taxon>
        <taxon>Flavobacteriia</taxon>
        <taxon>Flavobacteriales</taxon>
        <taxon>Flavobacteriaceae</taxon>
        <taxon>Maribacter</taxon>
    </lineage>
</organism>
<reference evidence="1 2" key="1">
    <citation type="submission" date="2018-05" db="EMBL/GenBank/DDBJ databases">
        <title>Genomic Encyclopedia of Archaeal and Bacterial Type Strains, Phase II (KMG-II): from individual species to whole genera.</title>
        <authorList>
            <person name="Goeker M."/>
        </authorList>
    </citation>
    <scope>NUCLEOTIDE SEQUENCE [LARGE SCALE GENOMIC DNA]</scope>
    <source>
        <strain evidence="1 2">DSM 23514</strain>
    </source>
</reference>
<evidence type="ECO:0000313" key="1">
    <source>
        <dbReference type="EMBL" id="PWK21508.1"/>
    </source>
</evidence>
<gene>
    <name evidence="1" type="ORF">LX92_03659</name>
</gene>
<evidence type="ECO:0000313" key="2">
    <source>
        <dbReference type="Proteomes" id="UP000245667"/>
    </source>
</evidence>